<evidence type="ECO:0000259" key="1">
    <source>
        <dbReference type="PROSITE" id="PS51886"/>
    </source>
</evidence>
<gene>
    <name evidence="2" type="ORF">HNAJ_LOCUS674</name>
</gene>
<dbReference type="SMART" id="SM00584">
    <property type="entry name" value="TLDc"/>
    <property type="match status" value="1"/>
</dbReference>
<dbReference type="InterPro" id="IPR006571">
    <property type="entry name" value="TLDc_dom"/>
</dbReference>
<dbReference type="PANTHER" id="PTHR23354">
    <property type="entry name" value="NUCLEOLAR PROTEIN 7/ESTROGEN RECEPTOR COACTIVATOR-RELATED"/>
    <property type="match status" value="1"/>
</dbReference>
<dbReference type="OrthoDB" id="10065050at2759"/>
<reference evidence="2 3" key="2">
    <citation type="submission" date="2018-11" db="EMBL/GenBank/DDBJ databases">
        <authorList>
            <consortium name="Pathogen Informatics"/>
        </authorList>
    </citation>
    <scope>NUCLEOTIDE SEQUENCE [LARGE SCALE GENOMIC DNA]</scope>
</reference>
<evidence type="ECO:0000313" key="3">
    <source>
        <dbReference type="Proteomes" id="UP000278807"/>
    </source>
</evidence>
<dbReference type="EMBL" id="UZAE01000204">
    <property type="protein sequence ID" value="VDN96533.1"/>
    <property type="molecule type" value="Genomic_DNA"/>
</dbReference>
<sequence length="319" mass="35804">MSAIEKSGEFPGLTDRLTLISEASKYTAETGRNLLKKAFKIRQLSKRRLAAAIERGDELAKMRFGTRDPPGNVPLEDSLVLPCASPRIDFYRAFRRFKEDFQVRQFGEERPNVSKLATIDEMDWVRSHIRDPVILECMKDKLVYTSSEDGYSMQTLLSRLRAHQDTISRPDHIIIMSTLSGKGLIGAYVTSYWDSSRKGYYGDPSTVLFRLRPGPMESYVYLGGDETRYQLCAHGEMGIGGGIDGGPCGLFFDKDMKYGMSGASPTFNSKCLITAPEDILGPGHVEGHEDSEYCYFRIGVIEVISFVDEIDWSQVGKNL</sequence>
<accession>A0A0R3T1D1</accession>
<dbReference type="WBParaSite" id="HNAJ_0000067401-mRNA-1">
    <property type="protein sequence ID" value="HNAJ_0000067401-mRNA-1"/>
    <property type="gene ID" value="HNAJ_0000067401"/>
</dbReference>
<evidence type="ECO:0000313" key="4">
    <source>
        <dbReference type="WBParaSite" id="HNAJ_0000067401-mRNA-1"/>
    </source>
</evidence>
<dbReference type="STRING" id="102285.A0A0R3T1D1"/>
<keyword evidence="3" id="KW-1185">Reference proteome</keyword>
<name>A0A0R3T1D1_RODNA</name>
<dbReference type="PROSITE" id="PS51886">
    <property type="entry name" value="TLDC"/>
    <property type="match status" value="1"/>
</dbReference>
<reference evidence="4" key="1">
    <citation type="submission" date="2017-02" db="UniProtKB">
        <authorList>
            <consortium name="WormBaseParasite"/>
        </authorList>
    </citation>
    <scope>IDENTIFICATION</scope>
</reference>
<dbReference type="Pfam" id="PF07534">
    <property type="entry name" value="TLD"/>
    <property type="match status" value="1"/>
</dbReference>
<evidence type="ECO:0000313" key="2">
    <source>
        <dbReference type="EMBL" id="VDN96533.1"/>
    </source>
</evidence>
<organism evidence="4">
    <name type="scientific">Rodentolepis nana</name>
    <name type="common">Dwarf tapeworm</name>
    <name type="synonym">Hymenolepis nana</name>
    <dbReference type="NCBI Taxonomy" id="102285"/>
    <lineage>
        <taxon>Eukaryota</taxon>
        <taxon>Metazoa</taxon>
        <taxon>Spiralia</taxon>
        <taxon>Lophotrochozoa</taxon>
        <taxon>Platyhelminthes</taxon>
        <taxon>Cestoda</taxon>
        <taxon>Eucestoda</taxon>
        <taxon>Cyclophyllidea</taxon>
        <taxon>Hymenolepididae</taxon>
        <taxon>Rodentolepis</taxon>
    </lineage>
</organism>
<feature type="domain" description="TLDc" evidence="1">
    <location>
        <begin position="115"/>
        <end position="291"/>
    </location>
</feature>
<proteinExistence type="predicted"/>
<dbReference type="AlphaFoldDB" id="A0A0R3T1D1"/>
<dbReference type="Proteomes" id="UP000278807">
    <property type="component" value="Unassembled WGS sequence"/>
</dbReference>
<protein>
    <submittedName>
        <fullName evidence="4">TLDc domain-containing protein</fullName>
    </submittedName>
</protein>